<dbReference type="GO" id="GO:0005886">
    <property type="term" value="C:plasma membrane"/>
    <property type="evidence" value="ECO:0007669"/>
    <property type="project" value="TreeGrafter"/>
</dbReference>
<evidence type="ECO:0000256" key="2">
    <source>
        <dbReference type="ARBA" id="ARBA00008335"/>
    </source>
</evidence>
<evidence type="ECO:0000313" key="5">
    <source>
        <dbReference type="Proteomes" id="UP000288216"/>
    </source>
</evidence>
<dbReference type="PANTHER" id="PTHR11328">
    <property type="entry name" value="MAJOR FACILITATOR SUPERFAMILY DOMAIN-CONTAINING PROTEIN"/>
    <property type="match status" value="1"/>
</dbReference>
<comment type="subcellular location">
    <subcellularLocation>
        <location evidence="1">Membrane</location>
        <topology evidence="1">Multi-pass membrane protein</topology>
    </subcellularLocation>
</comment>
<dbReference type="InterPro" id="IPR039672">
    <property type="entry name" value="MFS_2"/>
</dbReference>
<feature type="transmembrane region" description="Helical" evidence="3">
    <location>
        <begin position="286"/>
        <end position="304"/>
    </location>
</feature>
<dbReference type="PANTHER" id="PTHR11328:SF30">
    <property type="entry name" value="SPHINGOSINE-1-PHOSPHATE TRANSPORTER MFSD2B"/>
    <property type="match status" value="1"/>
</dbReference>
<dbReference type="GO" id="GO:0008643">
    <property type="term" value="P:carbohydrate transport"/>
    <property type="evidence" value="ECO:0007669"/>
    <property type="project" value="InterPro"/>
</dbReference>
<dbReference type="SUPFAM" id="SSF103473">
    <property type="entry name" value="MFS general substrate transporter"/>
    <property type="match status" value="1"/>
</dbReference>
<gene>
    <name evidence="4" type="ORF">scyTo_0003573</name>
</gene>
<protein>
    <submittedName>
        <fullName evidence="4">Uncharacterized protein</fullName>
    </submittedName>
</protein>
<reference evidence="4 5" key="1">
    <citation type="journal article" date="2018" name="Nat. Ecol. Evol.">
        <title>Shark genomes provide insights into elasmobranch evolution and the origin of vertebrates.</title>
        <authorList>
            <person name="Hara Y"/>
            <person name="Yamaguchi K"/>
            <person name="Onimaru K"/>
            <person name="Kadota M"/>
            <person name="Koyanagi M"/>
            <person name="Keeley SD"/>
            <person name="Tatsumi K"/>
            <person name="Tanaka K"/>
            <person name="Motone F"/>
            <person name="Kageyama Y"/>
            <person name="Nozu R"/>
            <person name="Adachi N"/>
            <person name="Nishimura O"/>
            <person name="Nakagawa R"/>
            <person name="Tanegashima C"/>
            <person name="Kiyatake I"/>
            <person name="Matsumoto R"/>
            <person name="Murakumo K"/>
            <person name="Nishida K"/>
            <person name="Terakita A"/>
            <person name="Kuratani S"/>
            <person name="Sato K"/>
            <person name="Hyodo S Kuraku.S."/>
        </authorList>
    </citation>
    <scope>NUCLEOTIDE SEQUENCE [LARGE SCALE GENOMIC DNA]</scope>
</reference>
<dbReference type="InterPro" id="IPR036259">
    <property type="entry name" value="MFS_trans_sf"/>
</dbReference>
<name>A0A401PN01_SCYTO</name>
<feature type="transmembrane region" description="Helical" evidence="3">
    <location>
        <begin position="397"/>
        <end position="419"/>
    </location>
</feature>
<feature type="transmembrane region" description="Helical" evidence="3">
    <location>
        <begin position="252"/>
        <end position="274"/>
    </location>
</feature>
<comment type="caution">
    <text evidence="4">The sequence shown here is derived from an EMBL/GenBank/DDBJ whole genome shotgun (WGS) entry which is preliminary data.</text>
</comment>
<dbReference type="Gene3D" id="1.20.1250.20">
    <property type="entry name" value="MFS general substrate transporter like domains"/>
    <property type="match status" value="1"/>
</dbReference>
<proteinExistence type="inferred from homology"/>
<dbReference type="GO" id="GO:0046624">
    <property type="term" value="F:sphingolipid transporter activity"/>
    <property type="evidence" value="ECO:0007669"/>
    <property type="project" value="TreeGrafter"/>
</dbReference>
<dbReference type="GO" id="GO:0015293">
    <property type="term" value="F:symporter activity"/>
    <property type="evidence" value="ECO:0007669"/>
    <property type="project" value="InterPro"/>
</dbReference>
<keyword evidence="5" id="KW-1185">Reference proteome</keyword>
<keyword evidence="3" id="KW-0472">Membrane</keyword>
<dbReference type="Proteomes" id="UP000288216">
    <property type="component" value="Unassembled WGS sequence"/>
</dbReference>
<evidence type="ECO:0000256" key="3">
    <source>
        <dbReference type="SAM" id="Phobius"/>
    </source>
</evidence>
<sequence length="442" mass="49836">MFRSTIGFFLQIYLLDVVQITPLHASLVVFIGRAWDSISDPTVGYLISKSKWTMIGRLMPWIIGSTPFAVVSYILLWYVPSLKMGKFLWYIFFYSLFLTLLTCFHVPYSALVLFLSSDQKERDSATAYRMTMEALGTMIGAAVEGQIVAKGHGIDHCFPENTSANSSVNFTDMNSLFIGNTRTFHPQSLLSQIKASYLIAAGVQGGIYTFCIITLFFGVKERDDPYTTKLDKSIPFLKGIKLVTRHSPYVKLTATFLFTSLGIQLLEGNFVLFCSYAVDLRHNFQNIVLTILWIIPFLLMIIIFPHHIILFYVMAVFSGQSIAAHFLLPWSMLPDVVDDFRLQYPNLKGLEPIFCSFYVFFIKLTAGVSLGFSTLILDFAGYETGACFQPPAVILTLKLLVIAAPSGLIIIGLLIFQLYPITEDVRTKNKLALQELRINRKN</sequence>
<keyword evidence="3" id="KW-0812">Transmembrane</keyword>
<evidence type="ECO:0000313" key="4">
    <source>
        <dbReference type="EMBL" id="GCB74483.1"/>
    </source>
</evidence>
<dbReference type="OMA" id="CENTFFA"/>
<dbReference type="STRING" id="75743.A0A401PN01"/>
<feature type="transmembrane region" description="Helical" evidence="3">
    <location>
        <begin position="197"/>
        <end position="219"/>
    </location>
</feature>
<feature type="transmembrane region" description="Helical" evidence="3">
    <location>
        <begin position="353"/>
        <end position="377"/>
    </location>
</feature>
<feature type="transmembrane region" description="Helical" evidence="3">
    <location>
        <begin position="91"/>
        <end position="115"/>
    </location>
</feature>
<dbReference type="OrthoDB" id="197206at2759"/>
<accession>A0A401PN01</accession>
<comment type="similarity">
    <text evidence="2">Belongs to the major facilitator superfamily.</text>
</comment>
<evidence type="ECO:0000256" key="1">
    <source>
        <dbReference type="ARBA" id="ARBA00004141"/>
    </source>
</evidence>
<feature type="transmembrane region" description="Helical" evidence="3">
    <location>
        <begin position="310"/>
        <end position="333"/>
    </location>
</feature>
<keyword evidence="3" id="KW-1133">Transmembrane helix</keyword>
<dbReference type="AlphaFoldDB" id="A0A401PN01"/>
<organism evidence="4 5">
    <name type="scientific">Scyliorhinus torazame</name>
    <name type="common">Cloudy catshark</name>
    <name type="synonym">Catulus torazame</name>
    <dbReference type="NCBI Taxonomy" id="75743"/>
    <lineage>
        <taxon>Eukaryota</taxon>
        <taxon>Metazoa</taxon>
        <taxon>Chordata</taxon>
        <taxon>Craniata</taxon>
        <taxon>Vertebrata</taxon>
        <taxon>Chondrichthyes</taxon>
        <taxon>Elasmobranchii</taxon>
        <taxon>Galeomorphii</taxon>
        <taxon>Galeoidea</taxon>
        <taxon>Carcharhiniformes</taxon>
        <taxon>Scyliorhinidae</taxon>
        <taxon>Scyliorhinus</taxon>
    </lineage>
</organism>
<feature type="transmembrane region" description="Helical" evidence="3">
    <location>
        <begin position="58"/>
        <end position="79"/>
    </location>
</feature>
<dbReference type="EMBL" id="BFAA01000986">
    <property type="protein sequence ID" value="GCB74483.1"/>
    <property type="molecule type" value="Genomic_DNA"/>
</dbReference>
<dbReference type="Pfam" id="PF13347">
    <property type="entry name" value="MFS_2"/>
    <property type="match status" value="1"/>
</dbReference>